<protein>
    <recommendedName>
        <fullName evidence="3">Retrotransposon Copia-like N-terminal domain-containing protein</fullName>
    </recommendedName>
</protein>
<name>A0A9D4AE00_9ROSI</name>
<keyword evidence="2" id="KW-1185">Reference proteome</keyword>
<dbReference type="AlphaFoldDB" id="A0A9D4AE00"/>
<evidence type="ECO:0000313" key="1">
    <source>
        <dbReference type="EMBL" id="KAH1108298.1"/>
    </source>
</evidence>
<dbReference type="Proteomes" id="UP000828251">
    <property type="component" value="Unassembled WGS sequence"/>
</dbReference>
<comment type="caution">
    <text evidence="1">The sequence shown here is derived from an EMBL/GenBank/DDBJ whole genome shotgun (WGS) entry which is preliminary data.</text>
</comment>
<evidence type="ECO:0008006" key="3">
    <source>
        <dbReference type="Google" id="ProtNLM"/>
    </source>
</evidence>
<evidence type="ECO:0000313" key="2">
    <source>
        <dbReference type="Proteomes" id="UP000828251"/>
    </source>
</evidence>
<sequence length="190" mass="21097">MYPRRPKHTDLAACKSGHGVDPSDCLIRRRFKANELGFNDAACVLWPFVSSDEAERRTNGGLNNVGLTRQCSLVLRILFTSSNLDRIQIQSPEVPGGSSRCRFMNNLSDSTTANHDSLSFSGSYLVQTFPRHDTVKLDEGNFVQWQQHIRLIVEGYELLGFLKGTLPVSPHFITSSDGVLAPNPDSSLFV</sequence>
<reference evidence="1 2" key="1">
    <citation type="journal article" date="2021" name="Plant Biotechnol. J.">
        <title>Multi-omics assisted identification of the key and species-specific regulatory components of drought-tolerant mechanisms in Gossypium stocksii.</title>
        <authorList>
            <person name="Yu D."/>
            <person name="Ke L."/>
            <person name="Zhang D."/>
            <person name="Wu Y."/>
            <person name="Sun Y."/>
            <person name="Mei J."/>
            <person name="Sun J."/>
            <person name="Sun Y."/>
        </authorList>
    </citation>
    <scope>NUCLEOTIDE SEQUENCE [LARGE SCALE GENOMIC DNA]</scope>
    <source>
        <strain evidence="2">cv. E1</strain>
        <tissue evidence="1">Leaf</tissue>
    </source>
</reference>
<proteinExistence type="predicted"/>
<accession>A0A9D4AE00</accession>
<dbReference type="EMBL" id="JAIQCV010000004">
    <property type="protein sequence ID" value="KAH1108298.1"/>
    <property type="molecule type" value="Genomic_DNA"/>
</dbReference>
<organism evidence="1 2">
    <name type="scientific">Gossypium stocksii</name>
    <dbReference type="NCBI Taxonomy" id="47602"/>
    <lineage>
        <taxon>Eukaryota</taxon>
        <taxon>Viridiplantae</taxon>
        <taxon>Streptophyta</taxon>
        <taxon>Embryophyta</taxon>
        <taxon>Tracheophyta</taxon>
        <taxon>Spermatophyta</taxon>
        <taxon>Magnoliopsida</taxon>
        <taxon>eudicotyledons</taxon>
        <taxon>Gunneridae</taxon>
        <taxon>Pentapetalae</taxon>
        <taxon>rosids</taxon>
        <taxon>malvids</taxon>
        <taxon>Malvales</taxon>
        <taxon>Malvaceae</taxon>
        <taxon>Malvoideae</taxon>
        <taxon>Gossypium</taxon>
    </lineage>
</organism>
<gene>
    <name evidence="1" type="ORF">J1N35_012066</name>
</gene>